<reference evidence="9" key="1">
    <citation type="submission" date="2025-08" db="UniProtKB">
        <authorList>
            <consortium name="RefSeq"/>
        </authorList>
    </citation>
    <scope>IDENTIFICATION</scope>
    <source>
        <tissue evidence="9">Adult</tissue>
    </source>
</reference>
<dbReference type="OrthoDB" id="10252235at2759"/>
<dbReference type="SUPFAM" id="SSF55816">
    <property type="entry name" value="5'-nucleotidase (syn. UDP-sugar hydrolase), C-terminal domain"/>
    <property type="match status" value="1"/>
</dbReference>
<dbReference type="GO" id="GO:0000166">
    <property type="term" value="F:nucleotide binding"/>
    <property type="evidence" value="ECO:0007669"/>
    <property type="project" value="UniProtKB-KW"/>
</dbReference>
<dbReference type="PANTHER" id="PTHR11575">
    <property type="entry name" value="5'-NUCLEOTIDASE-RELATED"/>
    <property type="match status" value="1"/>
</dbReference>
<dbReference type="Gene3D" id="3.60.21.10">
    <property type="match status" value="1"/>
</dbReference>
<feature type="region of interest" description="Disordered" evidence="5">
    <location>
        <begin position="1"/>
        <end position="21"/>
    </location>
</feature>
<evidence type="ECO:0000256" key="3">
    <source>
        <dbReference type="ARBA" id="ARBA00022741"/>
    </source>
</evidence>
<evidence type="ECO:0000259" key="6">
    <source>
        <dbReference type="Pfam" id="PF00149"/>
    </source>
</evidence>
<evidence type="ECO:0000259" key="7">
    <source>
        <dbReference type="Pfam" id="PF02872"/>
    </source>
</evidence>
<keyword evidence="8" id="KW-1185">Reference proteome</keyword>
<name>A0A8N4QGE7_BACDO</name>
<dbReference type="GO" id="GO:0009166">
    <property type="term" value="P:nucleotide catabolic process"/>
    <property type="evidence" value="ECO:0007669"/>
    <property type="project" value="InterPro"/>
</dbReference>
<comment type="similarity">
    <text evidence="1 4">Belongs to the 5'-nucleotidase family.</text>
</comment>
<dbReference type="SUPFAM" id="SSF56300">
    <property type="entry name" value="Metallo-dependent phosphatases"/>
    <property type="match status" value="1"/>
</dbReference>
<evidence type="ECO:0000313" key="9">
    <source>
        <dbReference type="RefSeq" id="XP_029407273.2"/>
    </source>
</evidence>
<dbReference type="InterPro" id="IPR004843">
    <property type="entry name" value="Calcineurin-like_PHP"/>
</dbReference>
<dbReference type="GeneID" id="105228891"/>
<gene>
    <name evidence="9" type="primary">LOC105228891</name>
</gene>
<dbReference type="InterPro" id="IPR029052">
    <property type="entry name" value="Metallo-depent_PP-like"/>
</dbReference>
<dbReference type="InterPro" id="IPR036907">
    <property type="entry name" value="5'-Nucleotdase_C_sf"/>
</dbReference>
<keyword evidence="4" id="KW-0378">Hydrolase</keyword>
<dbReference type="InterPro" id="IPR008334">
    <property type="entry name" value="5'-Nucleotdase_C"/>
</dbReference>
<evidence type="ECO:0000256" key="2">
    <source>
        <dbReference type="ARBA" id="ARBA00022729"/>
    </source>
</evidence>
<organism evidence="8 9">
    <name type="scientific">Bactrocera dorsalis</name>
    <name type="common">Oriental fruit fly</name>
    <name type="synonym">Dacus dorsalis</name>
    <dbReference type="NCBI Taxonomy" id="27457"/>
    <lineage>
        <taxon>Eukaryota</taxon>
        <taxon>Metazoa</taxon>
        <taxon>Ecdysozoa</taxon>
        <taxon>Arthropoda</taxon>
        <taxon>Hexapoda</taxon>
        <taxon>Insecta</taxon>
        <taxon>Pterygota</taxon>
        <taxon>Neoptera</taxon>
        <taxon>Endopterygota</taxon>
        <taxon>Diptera</taxon>
        <taxon>Brachycera</taxon>
        <taxon>Muscomorpha</taxon>
        <taxon>Tephritoidea</taxon>
        <taxon>Tephritidae</taxon>
        <taxon>Bactrocera</taxon>
        <taxon>Bactrocera</taxon>
    </lineage>
</organism>
<evidence type="ECO:0000256" key="5">
    <source>
        <dbReference type="SAM" id="MobiDB-lite"/>
    </source>
</evidence>
<dbReference type="Pfam" id="PF02872">
    <property type="entry name" value="5_nucleotid_C"/>
    <property type="match status" value="1"/>
</dbReference>
<evidence type="ECO:0000256" key="1">
    <source>
        <dbReference type="ARBA" id="ARBA00006654"/>
    </source>
</evidence>
<protein>
    <submittedName>
        <fullName evidence="9">Mannosylglucosyl-3-phosphoglycerate phosphatase isoform X1</fullName>
    </submittedName>
</protein>
<keyword evidence="3 4" id="KW-0547">Nucleotide-binding</keyword>
<dbReference type="InterPro" id="IPR041821">
    <property type="entry name" value="CG11883_N"/>
</dbReference>
<dbReference type="RefSeq" id="XP_029407273.2">
    <property type="nucleotide sequence ID" value="XM_029551413.2"/>
</dbReference>
<dbReference type="Proteomes" id="UP001652620">
    <property type="component" value="Unplaced"/>
</dbReference>
<dbReference type="AlphaFoldDB" id="A0A8N4QGE7"/>
<proteinExistence type="inferred from homology"/>
<dbReference type="Gene3D" id="3.90.780.10">
    <property type="entry name" value="5'-Nucleotidase, C-terminal domain"/>
    <property type="match status" value="1"/>
</dbReference>
<accession>A0A8N4QGE7</accession>
<dbReference type="GO" id="GO:0016787">
    <property type="term" value="F:hydrolase activity"/>
    <property type="evidence" value="ECO:0007669"/>
    <property type="project" value="UniProtKB-KW"/>
</dbReference>
<feature type="domain" description="Calcineurin-like phosphoesterase" evidence="6">
    <location>
        <begin position="116"/>
        <end position="321"/>
    </location>
</feature>
<sequence>MVRNRQRAIPPRTKSDGRKVSSRQLIFRQVGKRKPFENQRPKSSLLFEGFIVGTESNDNYKLISSSQRGTSFHLHKLYSTVLTNPNCRSNSHSKALELEKSQTLLKMSTLNGVPLTILHYNDVYNIEANSGKEPVGGAARFCTALKSFAHLNPLILFSGDIFSPSMLSTFTQGEQMLPVLRRTGTHCAVFGNHDFDHGLDVLVNLIKNTDFPWLMSNVVDKETGRPLGGGKVTHTMLHNEIKIGLVGLVEREWLETLPTIDPNEVTYIDYVDAGNKLVTQLRKEGCDIIIALTHMRTPNDLKLAANCSGIDLILGGHDHVYEIKEVNGVKIVKSGTDFRQFSKITLDTKRDEHGKLLIEIEPVNVTSDFAEDKELKEELEKYSEVVEAKMTEVLGNFSVELEGRFSIIRTQETNLGNWVCDVVLAATGADVVIINAGTFRSDQIHPPGPFTMRDLVNIIPMRDPLILLSISGKCLWEALENAVSAYPKLEGRFPQVSGVTFAFDPAKPPGQRIDPRLIQVADELINLQQMYKICIKSYIHNGCDGFTMFKNAQILIDEDLCPELGLTIQNHFKAINIRNDKSDHHTKHRQSLVTLSRRHSMVQMLENLHLDGPSPIRKLSVGHQAKSVDHHTNSKASKMLRRASLDDLEQASCELAPIVQQRIIQIQDEEHYKHLLLKSESFMKNSVITETEEE</sequence>
<evidence type="ECO:0000256" key="4">
    <source>
        <dbReference type="RuleBase" id="RU362119"/>
    </source>
</evidence>
<dbReference type="PANTHER" id="PTHR11575:SF48">
    <property type="entry name" value="5'-NUCLEOTIDASE"/>
    <property type="match status" value="1"/>
</dbReference>
<dbReference type="PRINTS" id="PR01607">
    <property type="entry name" value="APYRASEFAMLY"/>
</dbReference>
<evidence type="ECO:0000313" key="8">
    <source>
        <dbReference type="Proteomes" id="UP001652620"/>
    </source>
</evidence>
<dbReference type="Pfam" id="PF00149">
    <property type="entry name" value="Metallophos"/>
    <property type="match status" value="1"/>
</dbReference>
<dbReference type="CDD" id="cd07406">
    <property type="entry name" value="MPP_CG11883_N"/>
    <property type="match status" value="1"/>
</dbReference>
<keyword evidence="2" id="KW-0732">Signal</keyword>
<feature type="domain" description="5'-Nucleotidase C-terminal" evidence="7">
    <location>
        <begin position="395"/>
        <end position="550"/>
    </location>
</feature>
<dbReference type="InterPro" id="IPR006179">
    <property type="entry name" value="5_nucleotidase/apyrase"/>
</dbReference>